<protein>
    <submittedName>
        <fullName evidence="2">Uncharacterized protein</fullName>
    </submittedName>
</protein>
<name>A0A4Q7Z0Q0_9BACT</name>
<keyword evidence="1" id="KW-0812">Transmembrane</keyword>
<dbReference type="Proteomes" id="UP000292958">
    <property type="component" value="Unassembled WGS sequence"/>
</dbReference>
<dbReference type="OrthoDB" id="5493434at2"/>
<organism evidence="2 3">
    <name type="scientific">Edaphobacter modestus</name>
    <dbReference type="NCBI Taxonomy" id="388466"/>
    <lineage>
        <taxon>Bacteria</taxon>
        <taxon>Pseudomonadati</taxon>
        <taxon>Acidobacteriota</taxon>
        <taxon>Terriglobia</taxon>
        <taxon>Terriglobales</taxon>
        <taxon>Acidobacteriaceae</taxon>
        <taxon>Edaphobacter</taxon>
    </lineage>
</organism>
<feature type="transmembrane region" description="Helical" evidence="1">
    <location>
        <begin position="279"/>
        <end position="297"/>
    </location>
</feature>
<feature type="transmembrane region" description="Helical" evidence="1">
    <location>
        <begin position="49"/>
        <end position="66"/>
    </location>
</feature>
<sequence length="403" mass="45409">MEPSTHRHIDPLTYPKTRPLLLMEGGPFYRLERRAGLIKANTPFTIRRALLAAGLTWFVLLILSALHGDAFGKSVTMPFLSDFSTYSRFLIAVPLFLLAEVVLGPRIADTAEHLLLANIVTESDYNKFDAAVERSLRLRDSVFAEIIIVVLAYIVSLTGFRQLAVPISTWYATPSATGGFVLTWAGWWFILFCVPLLQFLLLRWVWRIFLWFRFLNEVSNLNLQLFPTHPDQEGGLGFIGEAQRFFGILFFAYSCSITGVFADEIIYGKIPLQNFAPAIAAYVIFVVLLTSAPLVVFTRKLLVTKRIGLREYGALATAYTGSFHHKWVQGDNPEQQKLLGTPDIQSLADLSHSYEIIEHMKPIPIDPRTLLQLVILTLLPMATLLLTVMPLKDVLKLLMKVVV</sequence>
<comment type="caution">
    <text evidence="2">The sequence shown here is derived from an EMBL/GenBank/DDBJ whole genome shotgun (WGS) entry which is preliminary data.</text>
</comment>
<keyword evidence="1" id="KW-1133">Transmembrane helix</keyword>
<evidence type="ECO:0000256" key="1">
    <source>
        <dbReference type="SAM" id="Phobius"/>
    </source>
</evidence>
<keyword evidence="3" id="KW-1185">Reference proteome</keyword>
<accession>A0A4Q7Z0Q0</accession>
<evidence type="ECO:0000313" key="2">
    <source>
        <dbReference type="EMBL" id="RZU43049.1"/>
    </source>
</evidence>
<dbReference type="EMBL" id="SHKW01000001">
    <property type="protein sequence ID" value="RZU43049.1"/>
    <property type="molecule type" value="Genomic_DNA"/>
</dbReference>
<dbReference type="RefSeq" id="WP_130421322.1">
    <property type="nucleotide sequence ID" value="NZ_SHKW01000001.1"/>
</dbReference>
<feature type="transmembrane region" description="Helical" evidence="1">
    <location>
        <begin position="245"/>
        <end position="267"/>
    </location>
</feature>
<reference evidence="2 3" key="1">
    <citation type="submission" date="2019-02" db="EMBL/GenBank/DDBJ databases">
        <title>Genomic Encyclopedia of Archaeal and Bacterial Type Strains, Phase II (KMG-II): from individual species to whole genera.</title>
        <authorList>
            <person name="Goeker M."/>
        </authorList>
    </citation>
    <scope>NUCLEOTIDE SEQUENCE [LARGE SCALE GENOMIC DNA]</scope>
    <source>
        <strain evidence="2 3">DSM 18101</strain>
    </source>
</reference>
<feature type="transmembrane region" description="Helical" evidence="1">
    <location>
        <begin position="184"/>
        <end position="206"/>
    </location>
</feature>
<feature type="transmembrane region" description="Helical" evidence="1">
    <location>
        <begin position="142"/>
        <end position="164"/>
    </location>
</feature>
<keyword evidence="1" id="KW-0472">Membrane</keyword>
<feature type="transmembrane region" description="Helical" evidence="1">
    <location>
        <begin position="86"/>
        <end position="103"/>
    </location>
</feature>
<proteinExistence type="predicted"/>
<evidence type="ECO:0000313" key="3">
    <source>
        <dbReference type="Proteomes" id="UP000292958"/>
    </source>
</evidence>
<gene>
    <name evidence="2" type="ORF">BDD14_4658</name>
</gene>
<feature type="transmembrane region" description="Helical" evidence="1">
    <location>
        <begin position="370"/>
        <end position="391"/>
    </location>
</feature>
<dbReference type="AlphaFoldDB" id="A0A4Q7Z0Q0"/>